<feature type="region of interest" description="Disordered" evidence="1">
    <location>
        <begin position="1"/>
        <end position="28"/>
    </location>
</feature>
<dbReference type="InterPro" id="IPR002656">
    <property type="entry name" value="Acyl_transf_3_dom"/>
</dbReference>
<dbReference type="OrthoDB" id="8206682at2"/>
<accession>A0A542X908</accession>
<dbReference type="EMBL" id="VFOK01000001">
    <property type="protein sequence ID" value="TQL32325.1"/>
    <property type="molecule type" value="Genomic_DNA"/>
</dbReference>
<feature type="transmembrane region" description="Helical" evidence="2">
    <location>
        <begin position="358"/>
        <end position="383"/>
    </location>
</feature>
<comment type="caution">
    <text evidence="4">The sequence shown here is derived from an EMBL/GenBank/DDBJ whole genome shotgun (WGS) entry which is preliminary data.</text>
</comment>
<keyword evidence="4" id="KW-0808">Transferase</keyword>
<keyword evidence="2" id="KW-0812">Transmembrane</keyword>
<dbReference type="Proteomes" id="UP000318336">
    <property type="component" value="Unassembled WGS sequence"/>
</dbReference>
<organism evidence="4 5">
    <name type="scientific">Barrientosiimonas humi</name>
    <dbReference type="NCBI Taxonomy" id="999931"/>
    <lineage>
        <taxon>Bacteria</taxon>
        <taxon>Bacillati</taxon>
        <taxon>Actinomycetota</taxon>
        <taxon>Actinomycetes</taxon>
        <taxon>Micrococcales</taxon>
        <taxon>Dermacoccaceae</taxon>
        <taxon>Barrientosiimonas</taxon>
    </lineage>
</organism>
<keyword evidence="2" id="KW-1133">Transmembrane helix</keyword>
<feature type="transmembrane region" description="Helical" evidence="2">
    <location>
        <begin position="321"/>
        <end position="346"/>
    </location>
</feature>
<name>A0A542X908_9MICO</name>
<sequence length="462" mass="48930">MIRPLGGPRRGRLDQVTTARPSATELDARTPADRDRVIDAVRAASILVVVLGHWTMAAPERVEGSLRLRNMLEVATWAQPLTWLFQVMPLFFLAAGFANHRSLAPRADGTRRPVAAYLAGRVDRVLRPTLIFLAVWLVGAWVAVALGAPERALDAAGTAAAMPLWFLAIYLLLALLAPAQLAVHRRWPLLLPTVLPVGVLLLDQAQGTGWAALAFLNYALVFGLCQELGFWYADGRLQRLPRLAWVAGAAAAVALLLVATQLGDYPVSMIGLPGQKVSNMMPPSICVVLVALLQLSLLMLLRPALARWLQRPGPWAATVGVNLRIMTVFLWHLSGFAAAAGILLALDAPLPAIASGAWWAWKLVWIALSALVTVALVLALGRAEQGAGQVAAPPAPLAVLGTAVAFVGLVMVACAGFVAPFEAGGIELVGMRFVPAVGAALVVVGYALTRAGRTTAAPSPTR</sequence>
<feature type="transmembrane region" description="Helical" evidence="2">
    <location>
        <begin position="395"/>
        <end position="419"/>
    </location>
</feature>
<feature type="transmembrane region" description="Helical" evidence="2">
    <location>
        <begin position="77"/>
        <end position="98"/>
    </location>
</feature>
<feature type="transmembrane region" description="Helical" evidence="2">
    <location>
        <begin position="431"/>
        <end position="449"/>
    </location>
</feature>
<keyword evidence="5" id="KW-1185">Reference proteome</keyword>
<protein>
    <submittedName>
        <fullName evidence="4">Fucose 4-O-acetylase-like acetyltransferase</fullName>
    </submittedName>
</protein>
<feature type="domain" description="Acyltransferase 3" evidence="3">
    <location>
        <begin position="38"/>
        <end position="374"/>
    </location>
</feature>
<dbReference type="Pfam" id="PF01757">
    <property type="entry name" value="Acyl_transf_3"/>
    <property type="match status" value="1"/>
</dbReference>
<gene>
    <name evidence="4" type="ORF">FB554_0446</name>
</gene>
<evidence type="ECO:0000259" key="3">
    <source>
        <dbReference type="Pfam" id="PF01757"/>
    </source>
</evidence>
<evidence type="ECO:0000313" key="5">
    <source>
        <dbReference type="Proteomes" id="UP000318336"/>
    </source>
</evidence>
<feature type="transmembrane region" description="Helical" evidence="2">
    <location>
        <begin position="155"/>
        <end position="177"/>
    </location>
</feature>
<keyword evidence="2" id="KW-0472">Membrane</keyword>
<dbReference type="GO" id="GO:0016747">
    <property type="term" value="F:acyltransferase activity, transferring groups other than amino-acyl groups"/>
    <property type="evidence" value="ECO:0007669"/>
    <property type="project" value="InterPro"/>
</dbReference>
<feature type="transmembrane region" description="Helical" evidence="2">
    <location>
        <begin position="211"/>
        <end position="231"/>
    </location>
</feature>
<evidence type="ECO:0000313" key="4">
    <source>
        <dbReference type="EMBL" id="TQL32325.1"/>
    </source>
</evidence>
<feature type="transmembrane region" description="Helical" evidence="2">
    <location>
        <begin position="243"/>
        <end position="262"/>
    </location>
</feature>
<feature type="transmembrane region" description="Helical" evidence="2">
    <location>
        <begin position="130"/>
        <end position="149"/>
    </location>
</feature>
<evidence type="ECO:0000256" key="2">
    <source>
        <dbReference type="SAM" id="Phobius"/>
    </source>
</evidence>
<proteinExistence type="predicted"/>
<evidence type="ECO:0000256" key="1">
    <source>
        <dbReference type="SAM" id="MobiDB-lite"/>
    </source>
</evidence>
<dbReference type="AlphaFoldDB" id="A0A542X908"/>
<feature type="transmembrane region" description="Helical" evidence="2">
    <location>
        <begin position="282"/>
        <end position="301"/>
    </location>
</feature>
<reference evidence="4 5" key="1">
    <citation type="submission" date="2019-06" db="EMBL/GenBank/DDBJ databases">
        <title>Sequencing the genomes of 1000 actinobacteria strains.</title>
        <authorList>
            <person name="Klenk H.-P."/>
        </authorList>
    </citation>
    <scope>NUCLEOTIDE SEQUENCE [LARGE SCALE GENOMIC DNA]</scope>
    <source>
        <strain evidence="4 5">DSM 24617</strain>
    </source>
</reference>